<evidence type="ECO:0000256" key="4">
    <source>
        <dbReference type="ARBA" id="ARBA00012483"/>
    </source>
</evidence>
<evidence type="ECO:0000256" key="17">
    <source>
        <dbReference type="PROSITE-ProRule" id="PRU00175"/>
    </source>
</evidence>
<organism evidence="21 22">
    <name type="scientific">Mortierella hygrophila</name>
    <dbReference type="NCBI Taxonomy" id="979708"/>
    <lineage>
        <taxon>Eukaryota</taxon>
        <taxon>Fungi</taxon>
        <taxon>Fungi incertae sedis</taxon>
        <taxon>Mucoromycota</taxon>
        <taxon>Mortierellomycotina</taxon>
        <taxon>Mortierellomycetes</taxon>
        <taxon>Mortierellales</taxon>
        <taxon>Mortierellaceae</taxon>
        <taxon>Mortierella</taxon>
    </lineage>
</organism>
<feature type="region of interest" description="Disordered" evidence="19">
    <location>
        <begin position="1"/>
        <end position="33"/>
    </location>
</feature>
<evidence type="ECO:0000256" key="11">
    <source>
        <dbReference type="ARBA" id="ARBA00022771"/>
    </source>
</evidence>
<evidence type="ECO:0000256" key="3">
    <source>
        <dbReference type="ARBA" id="ARBA00004906"/>
    </source>
</evidence>
<dbReference type="PROSITE" id="PS50089">
    <property type="entry name" value="ZF_RING_2"/>
    <property type="match status" value="1"/>
</dbReference>
<keyword evidence="12" id="KW-0833">Ubl conjugation pathway</keyword>
<keyword evidence="15" id="KW-0539">Nucleus</keyword>
<gene>
    <name evidence="21" type="primary">RFWD3</name>
    <name evidence="21" type="ORF">EC957_003708</name>
</gene>
<dbReference type="Gene3D" id="3.30.40.10">
    <property type="entry name" value="Zinc/RING finger domain, C3HC4 (zinc finger)"/>
    <property type="match status" value="1"/>
</dbReference>
<evidence type="ECO:0000256" key="12">
    <source>
        <dbReference type="ARBA" id="ARBA00022786"/>
    </source>
</evidence>
<keyword evidence="5" id="KW-0963">Cytoplasm</keyword>
<comment type="catalytic activity">
    <reaction evidence="1">
        <text>S-ubiquitinyl-[E2 ubiquitin-conjugating enzyme]-L-cysteine + [acceptor protein]-L-lysine = [E2 ubiquitin-conjugating enzyme]-L-cysteine + N(6)-ubiquitinyl-[acceptor protein]-L-lysine.</text>
        <dbReference type="EC" id="2.3.2.27"/>
    </reaction>
</comment>
<dbReference type="SUPFAM" id="SSF57850">
    <property type="entry name" value="RING/U-box"/>
    <property type="match status" value="1"/>
</dbReference>
<evidence type="ECO:0000256" key="16">
    <source>
        <dbReference type="ARBA" id="ARBA00034306"/>
    </source>
</evidence>
<reference evidence="21" key="1">
    <citation type="journal article" date="2020" name="Fungal Divers.">
        <title>Resolving the Mortierellaceae phylogeny through synthesis of multi-gene phylogenetics and phylogenomics.</title>
        <authorList>
            <person name="Vandepol N."/>
            <person name="Liber J."/>
            <person name="Desiro A."/>
            <person name="Na H."/>
            <person name="Kennedy M."/>
            <person name="Barry K."/>
            <person name="Grigoriev I.V."/>
            <person name="Miller A.N."/>
            <person name="O'Donnell K."/>
            <person name="Stajich J.E."/>
            <person name="Bonito G."/>
        </authorList>
    </citation>
    <scope>NUCLEOTIDE SEQUENCE</scope>
    <source>
        <strain evidence="21">NRRL 2591</strain>
    </source>
</reference>
<evidence type="ECO:0000256" key="1">
    <source>
        <dbReference type="ARBA" id="ARBA00000900"/>
    </source>
</evidence>
<evidence type="ECO:0000256" key="7">
    <source>
        <dbReference type="ARBA" id="ARBA00022679"/>
    </source>
</evidence>
<keyword evidence="18" id="KW-0175">Coiled coil</keyword>
<dbReference type="GO" id="GO:0036297">
    <property type="term" value="P:interstrand cross-link repair"/>
    <property type="evidence" value="ECO:0007669"/>
    <property type="project" value="InterPro"/>
</dbReference>
<keyword evidence="14" id="KW-0234">DNA repair</keyword>
<dbReference type="Pfam" id="PF23419">
    <property type="entry name" value="WD40_RFWD3"/>
    <property type="match status" value="1"/>
</dbReference>
<dbReference type="Pfam" id="PF00097">
    <property type="entry name" value="zf-C3HC4"/>
    <property type="match status" value="1"/>
</dbReference>
<comment type="caution">
    <text evidence="21">The sequence shown here is derived from an EMBL/GenBank/DDBJ whole genome shotgun (WGS) entry which is preliminary data.</text>
</comment>
<feature type="compositionally biased region" description="Acidic residues" evidence="19">
    <location>
        <begin position="17"/>
        <end position="27"/>
    </location>
</feature>
<dbReference type="Proteomes" id="UP000723463">
    <property type="component" value="Unassembled WGS sequence"/>
</dbReference>
<dbReference type="PANTHER" id="PTHR16047:SF7">
    <property type="entry name" value="E3 UBIQUITIN-PROTEIN LIGASE RFWD3"/>
    <property type="match status" value="1"/>
</dbReference>
<keyword evidence="10" id="KW-0227">DNA damage</keyword>
<dbReference type="InterPro" id="IPR037381">
    <property type="entry name" value="RFWD3"/>
</dbReference>
<dbReference type="GO" id="GO:0005737">
    <property type="term" value="C:cytoplasm"/>
    <property type="evidence" value="ECO:0007669"/>
    <property type="project" value="UniProtKB-SubCell"/>
</dbReference>
<keyword evidence="7" id="KW-0808">Transferase</keyword>
<feature type="coiled-coil region" evidence="18">
    <location>
        <begin position="204"/>
        <end position="245"/>
    </location>
</feature>
<feature type="compositionally biased region" description="Acidic residues" evidence="19">
    <location>
        <begin position="683"/>
        <end position="702"/>
    </location>
</feature>
<keyword evidence="8" id="KW-0479">Metal-binding</keyword>
<evidence type="ECO:0000256" key="10">
    <source>
        <dbReference type="ARBA" id="ARBA00022763"/>
    </source>
</evidence>
<feature type="domain" description="RING-type" evidence="20">
    <location>
        <begin position="110"/>
        <end position="159"/>
    </location>
</feature>
<dbReference type="GO" id="GO:0061630">
    <property type="term" value="F:ubiquitin protein ligase activity"/>
    <property type="evidence" value="ECO:0007669"/>
    <property type="project" value="UniProtKB-EC"/>
</dbReference>
<evidence type="ECO:0000256" key="13">
    <source>
        <dbReference type="ARBA" id="ARBA00022833"/>
    </source>
</evidence>
<dbReference type="InterPro" id="IPR013083">
    <property type="entry name" value="Znf_RING/FYVE/PHD"/>
</dbReference>
<dbReference type="GO" id="GO:0016604">
    <property type="term" value="C:nuclear body"/>
    <property type="evidence" value="ECO:0007669"/>
    <property type="project" value="UniProtKB-SubCell"/>
</dbReference>
<dbReference type="SUPFAM" id="SSF50978">
    <property type="entry name" value="WD40 repeat-like"/>
    <property type="match status" value="1"/>
</dbReference>
<evidence type="ECO:0000313" key="21">
    <source>
        <dbReference type="EMBL" id="KAF9540845.1"/>
    </source>
</evidence>
<keyword evidence="6" id="KW-0853">WD repeat</keyword>
<dbReference type="GO" id="GO:0008270">
    <property type="term" value="F:zinc ion binding"/>
    <property type="evidence" value="ECO:0007669"/>
    <property type="project" value="UniProtKB-KW"/>
</dbReference>
<protein>
    <recommendedName>
        <fullName evidence="4">RING-type E3 ubiquitin transferase</fullName>
        <ecNumber evidence="4">2.3.2.27</ecNumber>
    </recommendedName>
</protein>
<evidence type="ECO:0000313" key="22">
    <source>
        <dbReference type="Proteomes" id="UP000723463"/>
    </source>
</evidence>
<comment type="subcellular location">
    <subcellularLocation>
        <location evidence="2">Cytoplasm</location>
    </subcellularLocation>
    <subcellularLocation>
        <location evidence="16">Nucleus</location>
        <location evidence="16">Nuclear body</location>
    </subcellularLocation>
</comment>
<evidence type="ECO:0000256" key="19">
    <source>
        <dbReference type="SAM" id="MobiDB-lite"/>
    </source>
</evidence>
<feature type="region of interest" description="Disordered" evidence="19">
    <location>
        <begin position="604"/>
        <end position="626"/>
    </location>
</feature>
<dbReference type="EC" id="2.3.2.27" evidence="4"/>
<dbReference type="InterPro" id="IPR056527">
    <property type="entry name" value="WD40_RFWD3"/>
</dbReference>
<feature type="region of interest" description="Disordered" evidence="19">
    <location>
        <begin position="678"/>
        <end position="760"/>
    </location>
</feature>
<evidence type="ECO:0000256" key="5">
    <source>
        <dbReference type="ARBA" id="ARBA00022490"/>
    </source>
</evidence>
<dbReference type="InterPro" id="IPR036322">
    <property type="entry name" value="WD40_repeat_dom_sf"/>
</dbReference>
<keyword evidence="11 17" id="KW-0863">Zinc-finger</keyword>
<evidence type="ECO:0000259" key="20">
    <source>
        <dbReference type="PROSITE" id="PS50089"/>
    </source>
</evidence>
<dbReference type="EMBL" id="JAAAXW010000186">
    <property type="protein sequence ID" value="KAF9540845.1"/>
    <property type="molecule type" value="Genomic_DNA"/>
</dbReference>
<evidence type="ECO:0000256" key="6">
    <source>
        <dbReference type="ARBA" id="ARBA00022574"/>
    </source>
</evidence>
<keyword evidence="13" id="KW-0862">Zinc</keyword>
<dbReference type="PANTHER" id="PTHR16047">
    <property type="entry name" value="RFWD3 PROTEIN"/>
    <property type="match status" value="1"/>
</dbReference>
<evidence type="ECO:0000256" key="9">
    <source>
        <dbReference type="ARBA" id="ARBA00022737"/>
    </source>
</evidence>
<evidence type="ECO:0000256" key="14">
    <source>
        <dbReference type="ARBA" id="ARBA00023204"/>
    </source>
</evidence>
<name>A0A9P6K0A6_9FUNG</name>
<feature type="compositionally biased region" description="Acidic residues" evidence="19">
    <location>
        <begin position="1"/>
        <end position="10"/>
    </location>
</feature>
<evidence type="ECO:0000256" key="2">
    <source>
        <dbReference type="ARBA" id="ARBA00004496"/>
    </source>
</evidence>
<feature type="compositionally biased region" description="Polar residues" evidence="19">
    <location>
        <begin position="743"/>
        <end position="760"/>
    </location>
</feature>
<dbReference type="InterPro" id="IPR001841">
    <property type="entry name" value="Znf_RING"/>
</dbReference>
<dbReference type="SMART" id="SM00184">
    <property type="entry name" value="RING"/>
    <property type="match status" value="1"/>
</dbReference>
<proteinExistence type="predicted"/>
<accession>A0A9P6K0A6</accession>
<dbReference type="InterPro" id="IPR018957">
    <property type="entry name" value="Znf_C3HC4_RING-type"/>
</dbReference>
<dbReference type="GO" id="GO:0016567">
    <property type="term" value="P:protein ubiquitination"/>
    <property type="evidence" value="ECO:0007669"/>
    <property type="project" value="InterPro"/>
</dbReference>
<keyword evidence="9" id="KW-0677">Repeat</keyword>
<sequence length="760" mass="83853">MDDDTFDDINENSFVDDGSDNDNEDNNNDGNNLNQVLQAWDLPQGPAHAVNQQNAAGGQQAHLRHEAMIPSQDHDFQSQVHVVTRPMVGPERSHIPEPRPQNVETEESTCSICFDSWTNSGKHRLVSIKCGHLFGESCITKWINQNAGGNGPAKCPECNLATTRRDIRRIWSKSVVVVDTVEKDEANARAREEKEGRLRCEKELANSRLAYEMLSNELKDMRKKYDRQRALKARYRAEVKQLKMAHPEREIVKHFSYVTTRTIPITARAPVATQYLSYRQDEEMLVYSRQLGELHGIAKVSMRDFASNYHDFISVHSKPIKDVRCYTGNPGTNKAFILTASLDKTLKVTNALSKQVVLSYHMEGAVWSCCWSTTDSNLMYCAVKARQTSILTLDLRNTREPISSFSNPGLLGHAPIHSMTHIGPMEGHDQEAILCGSVDGAFVYNFEPGMNEGTLSGVFSQEMIVNGSQGTTALGGDSLSSSQSMGTTIGSNSMMAAEKGPDGRLLPVRLKGSSCNSVSFDSVSRDWMATYNFMNTRTTHHVRGTVDQDPYSGDLLLRSEYKVIGGTPVPLSRNSIFSRLNDSVHMAAGSDCVAQVWYDPKFKSKKAQEEDNERRQTLSGRPISTLDHGPLAQHVIQSGSNIPANSVIRDIKPVVVSGVDEYIVALSDKELGMYRWSESEPLGGEEDSDDEEGSEVDESEGDDLVRVRSRGKRLRLDDDDSDSGEVVVLDGADGENGVGGSGTVEQGPSSTASSPMFNTQ</sequence>
<evidence type="ECO:0000256" key="8">
    <source>
        <dbReference type="ARBA" id="ARBA00022723"/>
    </source>
</evidence>
<dbReference type="AlphaFoldDB" id="A0A9P6K0A6"/>
<evidence type="ECO:0000256" key="15">
    <source>
        <dbReference type="ARBA" id="ARBA00023242"/>
    </source>
</evidence>
<evidence type="ECO:0000256" key="18">
    <source>
        <dbReference type="SAM" id="Coils"/>
    </source>
</evidence>
<keyword evidence="22" id="KW-1185">Reference proteome</keyword>
<comment type="pathway">
    <text evidence="3">Protein modification; protein ubiquitination.</text>
</comment>
<dbReference type="Gene3D" id="2.130.10.10">
    <property type="entry name" value="YVTN repeat-like/Quinoprotein amine dehydrogenase"/>
    <property type="match status" value="1"/>
</dbReference>
<dbReference type="CDD" id="cd16450">
    <property type="entry name" value="mRING-C3HGC3_RFWD3"/>
    <property type="match status" value="1"/>
</dbReference>
<feature type="compositionally biased region" description="Basic and acidic residues" evidence="19">
    <location>
        <begin position="604"/>
        <end position="616"/>
    </location>
</feature>
<dbReference type="InterPro" id="IPR015943">
    <property type="entry name" value="WD40/YVTN_repeat-like_dom_sf"/>
</dbReference>